<evidence type="ECO:0000313" key="1">
    <source>
        <dbReference type="EMBL" id="MCB5198281.1"/>
    </source>
</evidence>
<evidence type="ECO:0008006" key="3">
    <source>
        <dbReference type="Google" id="ProtNLM"/>
    </source>
</evidence>
<keyword evidence="2" id="KW-1185">Reference proteome</keyword>
<dbReference type="RefSeq" id="WP_177172735.1">
    <property type="nucleotide sequence ID" value="NZ_JAJATZ010000001.1"/>
</dbReference>
<dbReference type="EMBL" id="JAJATZ010000001">
    <property type="protein sequence ID" value="MCB5198281.1"/>
    <property type="molecule type" value="Genomic_DNA"/>
</dbReference>
<proteinExistence type="predicted"/>
<evidence type="ECO:0000313" key="2">
    <source>
        <dbReference type="Proteomes" id="UP001138961"/>
    </source>
</evidence>
<organism evidence="1 2">
    <name type="scientific">Loktanella gaetbuli</name>
    <dbReference type="NCBI Taxonomy" id="2881335"/>
    <lineage>
        <taxon>Bacteria</taxon>
        <taxon>Pseudomonadati</taxon>
        <taxon>Pseudomonadota</taxon>
        <taxon>Alphaproteobacteria</taxon>
        <taxon>Rhodobacterales</taxon>
        <taxon>Roseobacteraceae</taxon>
        <taxon>Loktanella</taxon>
    </lineage>
</organism>
<protein>
    <recommendedName>
        <fullName evidence="3">DUF1127 domain-containing protein</fullName>
    </recommendedName>
</protein>
<dbReference type="Proteomes" id="UP001138961">
    <property type="component" value="Unassembled WGS sequence"/>
</dbReference>
<gene>
    <name evidence="1" type="ORF">LGQ03_03415</name>
</gene>
<comment type="caution">
    <text evidence="1">The sequence shown here is derived from an EMBL/GenBank/DDBJ whole genome shotgun (WGS) entry which is preliminary data.</text>
</comment>
<name>A0ABS8BRE5_9RHOB</name>
<reference evidence="1" key="1">
    <citation type="submission" date="2021-10" db="EMBL/GenBank/DDBJ databases">
        <title>Loktanella gaetbuli sp. nov., isolated from a tidal flat.</title>
        <authorList>
            <person name="Park S."/>
            <person name="Yoon J.-H."/>
        </authorList>
    </citation>
    <scope>NUCLEOTIDE SEQUENCE</scope>
    <source>
        <strain evidence="1">TSTF-M6</strain>
    </source>
</reference>
<accession>A0ABS8BRE5</accession>
<sequence length="52" mass="6122">MTLVETIRTTLQKRAVYEKTRKELRRLPLDVALDLDIDRADADKIAYNAVYR</sequence>